<comment type="similarity">
    <text evidence="1 3">Belongs to the short-chain dehydrogenases/reductases (SDR) family.</text>
</comment>
<dbReference type="SUPFAM" id="SSF51735">
    <property type="entry name" value="NAD(P)-binding Rossmann-fold domains"/>
    <property type="match status" value="1"/>
</dbReference>
<name>A0ABU2BZC9_9ACTN</name>
<organism evidence="4 5">
    <name type="scientific">Nocardioides marmoribigeumensis</name>
    <dbReference type="NCBI Taxonomy" id="433649"/>
    <lineage>
        <taxon>Bacteria</taxon>
        <taxon>Bacillati</taxon>
        <taxon>Actinomycetota</taxon>
        <taxon>Actinomycetes</taxon>
        <taxon>Propionibacteriales</taxon>
        <taxon>Nocardioidaceae</taxon>
        <taxon>Nocardioides</taxon>
    </lineage>
</organism>
<dbReference type="PRINTS" id="PR00080">
    <property type="entry name" value="SDRFAMILY"/>
</dbReference>
<dbReference type="RefSeq" id="WP_310304520.1">
    <property type="nucleotide sequence ID" value="NZ_BAAAPS010000005.1"/>
</dbReference>
<dbReference type="PANTHER" id="PTHR43391:SF86">
    <property type="entry name" value="SHORT-CHAIN DEHYDROGENASE_REDUCTASE FAMILY PROTEIN"/>
    <property type="match status" value="1"/>
</dbReference>
<evidence type="ECO:0000256" key="3">
    <source>
        <dbReference type="RuleBase" id="RU000363"/>
    </source>
</evidence>
<evidence type="ECO:0000256" key="2">
    <source>
        <dbReference type="ARBA" id="ARBA00023002"/>
    </source>
</evidence>
<gene>
    <name evidence="4" type="ORF">J2S63_003307</name>
</gene>
<accession>A0ABU2BZC9</accession>
<dbReference type="EMBL" id="JAVDYG010000001">
    <property type="protein sequence ID" value="MDR7363754.1"/>
    <property type="molecule type" value="Genomic_DNA"/>
</dbReference>
<protein>
    <submittedName>
        <fullName evidence="4">NAD(P)-dependent dehydrogenase (Short-subunit alcohol dehydrogenase family)</fullName>
    </submittedName>
</protein>
<dbReference type="PRINTS" id="PR00081">
    <property type="entry name" value="GDHRDH"/>
</dbReference>
<dbReference type="PROSITE" id="PS00061">
    <property type="entry name" value="ADH_SHORT"/>
    <property type="match status" value="1"/>
</dbReference>
<keyword evidence="2" id="KW-0560">Oxidoreductase</keyword>
<dbReference type="InterPro" id="IPR036291">
    <property type="entry name" value="NAD(P)-bd_dom_sf"/>
</dbReference>
<dbReference type="Proteomes" id="UP001183648">
    <property type="component" value="Unassembled WGS sequence"/>
</dbReference>
<comment type="caution">
    <text evidence="4">The sequence shown here is derived from an EMBL/GenBank/DDBJ whole genome shotgun (WGS) entry which is preliminary data.</text>
</comment>
<evidence type="ECO:0000256" key="1">
    <source>
        <dbReference type="ARBA" id="ARBA00006484"/>
    </source>
</evidence>
<evidence type="ECO:0000313" key="5">
    <source>
        <dbReference type="Proteomes" id="UP001183648"/>
    </source>
</evidence>
<sequence>MSSVGLVTGTSSGMGLHTAVELARRGMVVVATMRDMDRNGHLLAAAQRAGVEVDVRPLDVTDHAAARACVDGVLADHGHLDVLVNNAGRGAVGTAEQLSLDEVRAQLEVNYLGPVALTKLVLPHMRAAGSGRVLTVTSVGGAVGQPFADAYCGAKFAVEGFMQSLATVVLAHGVWVSVIEPAAVSSEFVGNVDRPEVSDEDPYAAQLRAYVARTEGAFAAAQSAVDAARSIAEAVTADGYRFRWQTSEAAGAFAGLSLGDLDGSRVLGATRGWIE</sequence>
<dbReference type="Gene3D" id="3.40.50.720">
    <property type="entry name" value="NAD(P)-binding Rossmann-like Domain"/>
    <property type="match status" value="1"/>
</dbReference>
<proteinExistence type="inferred from homology"/>
<dbReference type="InterPro" id="IPR002347">
    <property type="entry name" value="SDR_fam"/>
</dbReference>
<evidence type="ECO:0000313" key="4">
    <source>
        <dbReference type="EMBL" id="MDR7363754.1"/>
    </source>
</evidence>
<reference evidence="4 5" key="1">
    <citation type="submission" date="2023-07" db="EMBL/GenBank/DDBJ databases">
        <title>Sequencing the genomes of 1000 actinobacteria strains.</title>
        <authorList>
            <person name="Klenk H.-P."/>
        </authorList>
    </citation>
    <scope>NUCLEOTIDE SEQUENCE [LARGE SCALE GENOMIC DNA]</scope>
    <source>
        <strain evidence="4 5">DSM 19426</strain>
    </source>
</reference>
<keyword evidence="5" id="KW-1185">Reference proteome</keyword>
<dbReference type="Pfam" id="PF00106">
    <property type="entry name" value="adh_short"/>
    <property type="match status" value="1"/>
</dbReference>
<dbReference type="PANTHER" id="PTHR43391">
    <property type="entry name" value="RETINOL DEHYDROGENASE-RELATED"/>
    <property type="match status" value="1"/>
</dbReference>
<dbReference type="InterPro" id="IPR020904">
    <property type="entry name" value="Sc_DH/Rdtase_CS"/>
</dbReference>